<organism evidence="1 2">
    <name type="scientific">Streptomyces endophyticus</name>
    <dbReference type="NCBI Taxonomy" id="714166"/>
    <lineage>
        <taxon>Bacteria</taxon>
        <taxon>Bacillati</taxon>
        <taxon>Actinomycetota</taxon>
        <taxon>Actinomycetes</taxon>
        <taxon>Kitasatosporales</taxon>
        <taxon>Streptomycetaceae</taxon>
        <taxon>Streptomyces</taxon>
    </lineage>
</organism>
<keyword evidence="2" id="KW-1185">Reference proteome</keyword>
<comment type="caution">
    <text evidence="1">The sequence shown here is derived from an EMBL/GenBank/DDBJ whole genome shotgun (WGS) entry which is preliminary data.</text>
</comment>
<proteinExistence type="predicted"/>
<name>A0ABU6FDU7_9ACTN</name>
<dbReference type="EMBL" id="JAOZYC010000150">
    <property type="protein sequence ID" value="MEB8341792.1"/>
    <property type="molecule type" value="Genomic_DNA"/>
</dbReference>
<gene>
    <name evidence="1" type="ORF">OKJ99_30290</name>
</gene>
<reference evidence="1 2" key="1">
    <citation type="submission" date="2022-10" db="EMBL/GenBank/DDBJ databases">
        <authorList>
            <person name="Xie J."/>
            <person name="Shen N."/>
        </authorList>
    </citation>
    <scope>NUCLEOTIDE SEQUENCE [LARGE SCALE GENOMIC DNA]</scope>
    <source>
        <strain evidence="1 2">YIM65594</strain>
    </source>
</reference>
<sequence>MIDGFEVLRDVKRDNERAREVEYERLADALHDRRERVPLEMWRALPDAD</sequence>
<protein>
    <submittedName>
        <fullName evidence="1">Uncharacterized protein</fullName>
    </submittedName>
</protein>
<evidence type="ECO:0000313" key="2">
    <source>
        <dbReference type="Proteomes" id="UP001354931"/>
    </source>
</evidence>
<dbReference type="Proteomes" id="UP001354931">
    <property type="component" value="Unassembled WGS sequence"/>
</dbReference>
<accession>A0ABU6FDU7</accession>
<evidence type="ECO:0000313" key="1">
    <source>
        <dbReference type="EMBL" id="MEB8341792.1"/>
    </source>
</evidence>
<dbReference type="RefSeq" id="WP_326021119.1">
    <property type="nucleotide sequence ID" value="NZ_JAOZYC010000150.1"/>
</dbReference>